<proteinExistence type="predicted"/>
<accession>A0A8S1NLY9</accession>
<keyword evidence="3" id="KW-1185">Reference proteome</keyword>
<comment type="caution">
    <text evidence="2">The sequence shown here is derived from an EMBL/GenBank/DDBJ whole genome shotgun (WGS) entry which is preliminary data.</text>
</comment>
<protein>
    <submittedName>
        <fullName evidence="2">Uncharacterized protein</fullName>
    </submittedName>
</protein>
<dbReference type="AlphaFoldDB" id="A0A8S1NLY9"/>
<organism evidence="2 3">
    <name type="scientific">Paramecium primaurelia</name>
    <dbReference type="NCBI Taxonomy" id="5886"/>
    <lineage>
        <taxon>Eukaryota</taxon>
        <taxon>Sar</taxon>
        <taxon>Alveolata</taxon>
        <taxon>Ciliophora</taxon>
        <taxon>Intramacronucleata</taxon>
        <taxon>Oligohymenophorea</taxon>
        <taxon>Peniculida</taxon>
        <taxon>Parameciidae</taxon>
        <taxon>Paramecium</taxon>
    </lineage>
</organism>
<feature type="transmembrane region" description="Helical" evidence="1">
    <location>
        <begin position="71"/>
        <end position="91"/>
    </location>
</feature>
<dbReference type="Proteomes" id="UP000688137">
    <property type="component" value="Unassembled WGS sequence"/>
</dbReference>
<sequence length="107" mass="12766">MNFIQRAAYRYGQNNISKLEQIGLSHTKSVSLSRPSRNFHPGQQAPNAYSEQFTYPKDYRPWTVNYKKDGAFWLVMGISWFAYFSYELAYLRRTEQEERPNKDYYAS</sequence>
<dbReference type="OMA" id="RPNKEYY"/>
<reference evidence="2" key="1">
    <citation type="submission" date="2021-01" db="EMBL/GenBank/DDBJ databases">
        <authorList>
            <consortium name="Genoscope - CEA"/>
            <person name="William W."/>
        </authorList>
    </citation>
    <scope>NUCLEOTIDE SEQUENCE</scope>
</reference>
<evidence type="ECO:0000256" key="1">
    <source>
        <dbReference type="SAM" id="Phobius"/>
    </source>
</evidence>
<keyword evidence="1" id="KW-0472">Membrane</keyword>
<keyword evidence="1" id="KW-1133">Transmembrane helix</keyword>
<keyword evidence="1" id="KW-0812">Transmembrane</keyword>
<evidence type="ECO:0000313" key="3">
    <source>
        <dbReference type="Proteomes" id="UP000688137"/>
    </source>
</evidence>
<dbReference type="EMBL" id="CAJJDM010000095">
    <property type="protein sequence ID" value="CAD8093140.1"/>
    <property type="molecule type" value="Genomic_DNA"/>
</dbReference>
<evidence type="ECO:0000313" key="2">
    <source>
        <dbReference type="EMBL" id="CAD8093140.1"/>
    </source>
</evidence>
<gene>
    <name evidence="2" type="ORF">PPRIM_AZ9-3.1.T0920142</name>
</gene>
<name>A0A8S1NLY9_PARPR</name>